<keyword evidence="2 4" id="KW-0238">DNA-binding</keyword>
<evidence type="ECO:0000313" key="6">
    <source>
        <dbReference type="EMBL" id="KPZ11122.1"/>
    </source>
</evidence>
<gene>
    <name evidence="6" type="ORF">ALO41_200165</name>
    <name evidence="7" type="ORF">ALP90_200097</name>
</gene>
<dbReference type="EMBL" id="LJRQ01000252">
    <property type="protein sequence ID" value="KPZ11122.1"/>
    <property type="molecule type" value="Genomic_DNA"/>
</dbReference>
<accession>A0A0Q0CQ30</accession>
<proteinExistence type="predicted"/>
<evidence type="ECO:0000313" key="7">
    <source>
        <dbReference type="EMBL" id="RMR10990.1"/>
    </source>
</evidence>
<dbReference type="Gene3D" id="1.10.357.10">
    <property type="entry name" value="Tetracycline Repressor, domain 2"/>
    <property type="match status" value="1"/>
</dbReference>
<dbReference type="PANTHER" id="PTHR30055:SF238">
    <property type="entry name" value="MYCOFACTOCIN BIOSYNTHESIS TRANSCRIPTIONAL REGULATOR MFTR-RELATED"/>
    <property type="match status" value="1"/>
</dbReference>
<protein>
    <submittedName>
        <fullName evidence="6">MarR family transcriptional regulator</fullName>
    </submittedName>
</protein>
<feature type="DNA-binding region" description="H-T-H motif" evidence="4">
    <location>
        <begin position="32"/>
        <end position="51"/>
    </location>
</feature>
<evidence type="ECO:0000256" key="2">
    <source>
        <dbReference type="ARBA" id="ARBA00023125"/>
    </source>
</evidence>
<dbReference type="PANTHER" id="PTHR30055">
    <property type="entry name" value="HTH-TYPE TRANSCRIPTIONAL REGULATOR RUTR"/>
    <property type="match status" value="1"/>
</dbReference>
<dbReference type="PROSITE" id="PS50977">
    <property type="entry name" value="HTH_TETR_2"/>
    <property type="match status" value="1"/>
</dbReference>
<keyword evidence="3" id="KW-0804">Transcription</keyword>
<dbReference type="PATRIC" id="fig|251720.4.peg.119"/>
<reference evidence="6 8" key="1">
    <citation type="submission" date="2015-09" db="EMBL/GenBank/DDBJ databases">
        <title>Genome announcement of multiple Pseudomonas syringae strains.</title>
        <authorList>
            <person name="Thakur S."/>
            <person name="Wang P.W."/>
            <person name="Gong Y."/>
            <person name="Weir B.S."/>
            <person name="Guttman D.S."/>
        </authorList>
    </citation>
    <scope>NUCLEOTIDE SEQUENCE [LARGE SCALE GENOMIC DNA]</scope>
    <source>
        <strain evidence="6 8">ICMP3962</strain>
    </source>
</reference>
<dbReference type="AlphaFoldDB" id="A0A0Q0CQ30"/>
<feature type="domain" description="HTH tetR-type" evidence="5">
    <location>
        <begin position="9"/>
        <end position="69"/>
    </location>
</feature>
<sequence length="195" mass="21591">MGLRQTKKDQTRSQLVEAAFTLIEKQGFQQTTINEIAAAVNVSPRTFLRYFPTKDDVVVGWLDFIMAMLPSTLAQGSADEPIADALMRSARAMVGTYQTRGSFLNKIEDIITTSPTLQMRKQQRIEALVEDVSDALAGVYGTRYSRLALDLYAGVAVSLCRAAIREWIRTGGQEDILAILDRAAGKVNMRLISDE</sequence>
<dbReference type="Proteomes" id="UP000271097">
    <property type="component" value="Unassembled WGS sequence"/>
</dbReference>
<dbReference type="PRINTS" id="PR00455">
    <property type="entry name" value="HTHTETR"/>
</dbReference>
<evidence type="ECO:0000256" key="3">
    <source>
        <dbReference type="ARBA" id="ARBA00023163"/>
    </source>
</evidence>
<name>A0A0Q0CQ30_PSEA0</name>
<dbReference type="InterPro" id="IPR050109">
    <property type="entry name" value="HTH-type_TetR-like_transc_reg"/>
</dbReference>
<dbReference type="EMBL" id="RBRS01000385">
    <property type="protein sequence ID" value="RMR10990.1"/>
    <property type="molecule type" value="Genomic_DNA"/>
</dbReference>
<evidence type="ECO:0000256" key="4">
    <source>
        <dbReference type="PROSITE-ProRule" id="PRU00335"/>
    </source>
</evidence>
<organism evidence="6 8">
    <name type="scientific">Pseudomonas amygdali pv. ulmi</name>
    <dbReference type="NCBI Taxonomy" id="251720"/>
    <lineage>
        <taxon>Bacteria</taxon>
        <taxon>Pseudomonadati</taxon>
        <taxon>Pseudomonadota</taxon>
        <taxon>Gammaproteobacteria</taxon>
        <taxon>Pseudomonadales</taxon>
        <taxon>Pseudomonadaceae</taxon>
        <taxon>Pseudomonas</taxon>
        <taxon>Pseudomonas amygdali</taxon>
    </lineage>
</organism>
<evidence type="ECO:0000313" key="8">
    <source>
        <dbReference type="Proteomes" id="UP000050266"/>
    </source>
</evidence>
<evidence type="ECO:0000256" key="1">
    <source>
        <dbReference type="ARBA" id="ARBA00023015"/>
    </source>
</evidence>
<evidence type="ECO:0000313" key="9">
    <source>
        <dbReference type="Proteomes" id="UP000271097"/>
    </source>
</evidence>
<comment type="caution">
    <text evidence="6">The sequence shown here is derived from an EMBL/GenBank/DDBJ whole genome shotgun (WGS) entry which is preliminary data.</text>
</comment>
<dbReference type="OrthoDB" id="8535430at2"/>
<dbReference type="InterPro" id="IPR001647">
    <property type="entry name" value="HTH_TetR"/>
</dbReference>
<dbReference type="Pfam" id="PF17754">
    <property type="entry name" value="TetR_C_14"/>
    <property type="match status" value="1"/>
</dbReference>
<dbReference type="Pfam" id="PF00440">
    <property type="entry name" value="TetR_N"/>
    <property type="match status" value="1"/>
</dbReference>
<reference evidence="7 9" key="2">
    <citation type="submission" date="2018-08" db="EMBL/GenBank/DDBJ databases">
        <title>Recombination of ecologically and evolutionarily significant loci maintains genetic cohesion in the Pseudomonas syringae species complex.</title>
        <authorList>
            <person name="Dillon M."/>
            <person name="Thakur S."/>
            <person name="Almeida R.N.D."/>
            <person name="Weir B.S."/>
            <person name="Guttman D.S."/>
        </authorList>
    </citation>
    <scope>NUCLEOTIDE SEQUENCE [LARGE SCALE GENOMIC DNA]</scope>
    <source>
        <strain evidence="7 9">ICMP 5931</strain>
    </source>
</reference>
<keyword evidence="1" id="KW-0805">Transcription regulation</keyword>
<dbReference type="Proteomes" id="UP000050266">
    <property type="component" value="Unassembled WGS sequence"/>
</dbReference>
<dbReference type="GO" id="GO:0000976">
    <property type="term" value="F:transcription cis-regulatory region binding"/>
    <property type="evidence" value="ECO:0007669"/>
    <property type="project" value="TreeGrafter"/>
</dbReference>
<evidence type="ECO:0000259" key="5">
    <source>
        <dbReference type="PROSITE" id="PS50977"/>
    </source>
</evidence>
<dbReference type="InterPro" id="IPR009057">
    <property type="entry name" value="Homeodomain-like_sf"/>
</dbReference>
<dbReference type="GO" id="GO:0003700">
    <property type="term" value="F:DNA-binding transcription factor activity"/>
    <property type="evidence" value="ECO:0007669"/>
    <property type="project" value="TreeGrafter"/>
</dbReference>
<dbReference type="RefSeq" id="WP_057432861.1">
    <property type="nucleotide sequence ID" value="NZ_LIHQ01000257.1"/>
</dbReference>
<dbReference type="InterPro" id="IPR041347">
    <property type="entry name" value="MftR_C"/>
</dbReference>
<dbReference type="Gene3D" id="1.10.10.60">
    <property type="entry name" value="Homeodomain-like"/>
    <property type="match status" value="1"/>
</dbReference>
<dbReference type="SUPFAM" id="SSF46689">
    <property type="entry name" value="Homeodomain-like"/>
    <property type="match status" value="1"/>
</dbReference>